<evidence type="ECO:0000256" key="1">
    <source>
        <dbReference type="SAM" id="SignalP"/>
    </source>
</evidence>
<reference evidence="2 3" key="1">
    <citation type="submission" date="2019-01" db="EMBL/GenBank/DDBJ databases">
        <authorList>
            <person name="B I."/>
            <person name="Ch S."/>
            <person name="Ch V.R."/>
        </authorList>
    </citation>
    <scope>NUCLEOTIDE SEQUENCE [LARGE SCALE GENOMIC DNA]</scope>
    <source>
        <strain evidence="2 3">JC507</strain>
    </source>
</reference>
<accession>A0ABY2RBX0</accession>
<feature type="signal peptide" evidence="1">
    <location>
        <begin position="1"/>
        <end position="21"/>
    </location>
</feature>
<sequence>MKNYKIATLFLLILSVQSCFAQEKNSDLNLSYKKIFVRDNKITRSFIYNSKTAIYEVKQLFPDGNFKKKTVTVNLTPKNINEIHDLYLKLQPKNMRNCTFNDINELFSSSTISFNRNENVDNLPCNTNWEDKEKYNQIEAKLYEFILPTYKLQFPDESVQK</sequence>
<keyword evidence="3" id="KW-1185">Reference proteome</keyword>
<evidence type="ECO:0000313" key="2">
    <source>
        <dbReference type="EMBL" id="THV63094.1"/>
    </source>
</evidence>
<dbReference type="EMBL" id="SDLV01000003">
    <property type="protein sequence ID" value="THV63094.1"/>
    <property type="molecule type" value="Genomic_DNA"/>
</dbReference>
<dbReference type="PROSITE" id="PS51257">
    <property type="entry name" value="PROKAR_LIPOPROTEIN"/>
    <property type="match status" value="1"/>
</dbReference>
<dbReference type="Proteomes" id="UP000306038">
    <property type="component" value="Unassembled WGS sequence"/>
</dbReference>
<dbReference type="RefSeq" id="WP_136521140.1">
    <property type="nucleotide sequence ID" value="NZ_SDLV01000003.1"/>
</dbReference>
<organism evidence="2 3">
    <name type="scientific">Chryseobacterium candidae</name>
    <dbReference type="NCBI Taxonomy" id="1978493"/>
    <lineage>
        <taxon>Bacteria</taxon>
        <taxon>Pseudomonadati</taxon>
        <taxon>Bacteroidota</taxon>
        <taxon>Flavobacteriia</taxon>
        <taxon>Flavobacteriales</taxon>
        <taxon>Weeksellaceae</taxon>
        <taxon>Chryseobacterium group</taxon>
        <taxon>Chryseobacterium</taxon>
    </lineage>
</organism>
<feature type="chain" id="PRO_5045306076" description="DUF4136 domain-containing protein" evidence="1">
    <location>
        <begin position="22"/>
        <end position="161"/>
    </location>
</feature>
<protein>
    <recommendedName>
        <fullName evidence="4">DUF4136 domain-containing protein</fullName>
    </recommendedName>
</protein>
<comment type="caution">
    <text evidence="2">The sequence shown here is derived from an EMBL/GenBank/DDBJ whole genome shotgun (WGS) entry which is preliminary data.</text>
</comment>
<evidence type="ECO:0000313" key="3">
    <source>
        <dbReference type="Proteomes" id="UP000306038"/>
    </source>
</evidence>
<gene>
    <name evidence="2" type="ORF">EK417_01595</name>
</gene>
<proteinExistence type="predicted"/>
<name>A0ABY2RBX0_9FLAO</name>
<evidence type="ECO:0008006" key="4">
    <source>
        <dbReference type="Google" id="ProtNLM"/>
    </source>
</evidence>
<keyword evidence="1" id="KW-0732">Signal</keyword>